<keyword evidence="3 4" id="KW-0694">RNA-binding</keyword>
<feature type="compositionally biased region" description="Polar residues" evidence="5">
    <location>
        <begin position="601"/>
        <end position="617"/>
    </location>
</feature>
<dbReference type="SMART" id="SM00360">
    <property type="entry name" value="RRM"/>
    <property type="match status" value="3"/>
</dbReference>
<dbReference type="SUPFAM" id="SSF63570">
    <property type="entry name" value="PABC (PABP) domain"/>
    <property type="match status" value="1"/>
</dbReference>
<feature type="compositionally biased region" description="Polar residues" evidence="5">
    <location>
        <begin position="448"/>
        <end position="459"/>
    </location>
</feature>
<evidence type="ECO:0000259" key="6">
    <source>
        <dbReference type="PROSITE" id="PS50102"/>
    </source>
</evidence>
<dbReference type="OrthoDB" id="6159137at2759"/>
<keyword evidence="2" id="KW-0677">Repeat</keyword>
<gene>
    <name evidence="8" type="primary">ABSGL_05525.1 scaffold 7169</name>
</gene>
<dbReference type="Pfam" id="PF00076">
    <property type="entry name" value="RRM_1"/>
    <property type="match status" value="2"/>
</dbReference>
<dbReference type="OMA" id="MCLFNVE"/>
<evidence type="ECO:0000256" key="3">
    <source>
        <dbReference type="ARBA" id="ARBA00022884"/>
    </source>
</evidence>
<feature type="region of interest" description="Disordered" evidence="5">
    <location>
        <begin position="299"/>
        <end position="338"/>
    </location>
</feature>
<feature type="domain" description="RRM" evidence="6">
    <location>
        <begin position="222"/>
        <end position="300"/>
    </location>
</feature>
<feature type="region of interest" description="Disordered" evidence="5">
    <location>
        <begin position="419"/>
        <end position="491"/>
    </location>
</feature>
<dbReference type="Proteomes" id="UP000078561">
    <property type="component" value="Unassembled WGS sequence"/>
</dbReference>
<feature type="domain" description="PABC" evidence="7">
    <location>
        <begin position="663"/>
        <end position="738"/>
    </location>
</feature>
<dbReference type="SUPFAM" id="SSF54928">
    <property type="entry name" value="RNA-binding domain, RBD"/>
    <property type="match status" value="2"/>
</dbReference>
<accession>A0A168N5P6</accession>
<dbReference type="EMBL" id="LT553030">
    <property type="protein sequence ID" value="SAL99871.1"/>
    <property type="molecule type" value="Genomic_DNA"/>
</dbReference>
<protein>
    <submittedName>
        <fullName evidence="8">Uncharacterized protein</fullName>
    </submittedName>
</protein>
<evidence type="ECO:0000256" key="5">
    <source>
        <dbReference type="SAM" id="MobiDB-lite"/>
    </source>
</evidence>
<proteinExistence type="inferred from homology"/>
<dbReference type="Gene3D" id="1.10.1900.10">
    <property type="entry name" value="c-terminal domain of poly(a) binding protein"/>
    <property type="match status" value="1"/>
</dbReference>
<dbReference type="AlphaFoldDB" id="A0A168N5P6"/>
<keyword evidence="9" id="KW-1185">Reference proteome</keyword>
<dbReference type="InterPro" id="IPR000504">
    <property type="entry name" value="RRM_dom"/>
</dbReference>
<feature type="compositionally biased region" description="Acidic residues" evidence="5">
    <location>
        <begin position="564"/>
        <end position="578"/>
    </location>
</feature>
<dbReference type="STRING" id="4829.A0A168N5P6"/>
<dbReference type="GO" id="GO:0003723">
    <property type="term" value="F:RNA binding"/>
    <property type="evidence" value="ECO:0007669"/>
    <property type="project" value="UniProtKB-UniRule"/>
</dbReference>
<dbReference type="Pfam" id="PF00658">
    <property type="entry name" value="MLLE"/>
    <property type="match status" value="1"/>
</dbReference>
<evidence type="ECO:0000256" key="4">
    <source>
        <dbReference type="PROSITE-ProRule" id="PRU00176"/>
    </source>
</evidence>
<dbReference type="InterPro" id="IPR035979">
    <property type="entry name" value="RBD_domain_sf"/>
</dbReference>
<dbReference type="InterPro" id="IPR002004">
    <property type="entry name" value="PABP_HYD_C"/>
</dbReference>
<feature type="region of interest" description="Disordered" evidence="5">
    <location>
        <begin position="564"/>
        <end position="624"/>
    </location>
</feature>
<feature type="compositionally biased region" description="Polar residues" evidence="5">
    <location>
        <begin position="468"/>
        <end position="479"/>
    </location>
</feature>
<organism evidence="8">
    <name type="scientific">Absidia glauca</name>
    <name type="common">Pin mould</name>
    <dbReference type="NCBI Taxonomy" id="4829"/>
    <lineage>
        <taxon>Eukaryota</taxon>
        <taxon>Fungi</taxon>
        <taxon>Fungi incertae sedis</taxon>
        <taxon>Mucoromycota</taxon>
        <taxon>Mucoromycotina</taxon>
        <taxon>Mucoromycetes</taxon>
        <taxon>Mucorales</taxon>
        <taxon>Cunninghamellaceae</taxon>
        <taxon>Absidia</taxon>
    </lineage>
</organism>
<dbReference type="CDD" id="cd00590">
    <property type="entry name" value="RRM_SF"/>
    <property type="match status" value="2"/>
</dbReference>
<dbReference type="InParanoid" id="A0A168N5P6"/>
<name>A0A168N5P6_ABSGL</name>
<dbReference type="Gene3D" id="3.30.70.330">
    <property type="match status" value="3"/>
</dbReference>
<feature type="domain" description="RRM" evidence="6">
    <location>
        <begin position="114"/>
        <end position="192"/>
    </location>
</feature>
<evidence type="ECO:0000313" key="9">
    <source>
        <dbReference type="Proteomes" id="UP000078561"/>
    </source>
</evidence>
<evidence type="ECO:0000256" key="2">
    <source>
        <dbReference type="ARBA" id="ARBA00022737"/>
    </source>
</evidence>
<evidence type="ECO:0000256" key="1">
    <source>
        <dbReference type="ARBA" id="ARBA00008557"/>
    </source>
</evidence>
<dbReference type="PANTHER" id="PTHR24012">
    <property type="entry name" value="RNA BINDING PROTEIN"/>
    <property type="match status" value="1"/>
</dbReference>
<comment type="similarity">
    <text evidence="1">Belongs to the polyadenylate-binding protein type-1 family.</text>
</comment>
<dbReference type="PROSITE" id="PS51309">
    <property type="entry name" value="PABC"/>
    <property type="match status" value="1"/>
</dbReference>
<reference evidence="8" key="1">
    <citation type="submission" date="2016-04" db="EMBL/GenBank/DDBJ databases">
        <authorList>
            <person name="Evans L.H."/>
            <person name="Alamgir A."/>
            <person name="Owens N."/>
            <person name="Weber N.D."/>
            <person name="Virtaneva K."/>
            <person name="Barbian K."/>
            <person name="Babar A."/>
            <person name="Rosenke K."/>
        </authorList>
    </citation>
    <scope>NUCLEOTIDE SEQUENCE [LARGE SCALE GENOMIC DNA]</scope>
    <source>
        <strain evidence="8">CBS 101.48</strain>
    </source>
</reference>
<evidence type="ECO:0000259" key="7">
    <source>
        <dbReference type="PROSITE" id="PS51309"/>
    </source>
</evidence>
<sequence length="738" mass="82088">MTDYGYASPVIRLPKSKVDSYSAAPVVNAPVVSETLYLTSVPSTIGEADLHRLLQQYQPIDIQLYRHNGEGYLRFRDASVADQVYALYQGFQFDNGAKLHFGVDNRHQHEAEGMLLKVTRLPQYINNTTVYNHFRRFGPLALCKLVLEQDESVFLGTALVQYFYHEDSETAIQEMHGQRVHGNKIVVEPFVSNDHYQESSDSFPLSMNPSDKPSDPNYVDVMNLYIKNLDAKVTNNDLFDAFRAFGRIVSARVMTNPANNQSKGYGFVSYSRSDEARLALEQMNGKIFFQKPLMVSFHAPKKPRQAPPPAASSQEYSPPYHDSKTHHHDTLSPPNSSVISSTINGLGIDNVDQIAMDIKDLSIGQHYPSVAPYPIQRKSSIADNYMTMQQVRMSPPFSSSPISGSTGHSLASLASGLSIQQPPAHPHHQQQHHYNSTPTLTPIGGLGQLSNSSSPSAQQHDMKHRFDTSNNGYKQTANGRPSLRRKSSLESISTVMTESSANLQRQRLTQAVLQCDMLFDNQKMVSDIVDLLLTLKKKERSLCLFNQDFLKDKIELALEALETCDDGDDSDSEDEEEKELQKMLPRQPPKKSPPVKSTPVNTPLSVNDSQSSFQHNHPVNIPKSIPTRVSKAIPIVAPPVSTASATTDKKINGSGLTEDNKAVIDALMKSMEGKHSHEKKQLLGDRLFPLVKATGTKQAPKVTIALLDSVDLLELATMMFDKDALKKQVEITFTTIKQ</sequence>
<feature type="compositionally biased region" description="Low complexity" evidence="5">
    <location>
        <begin position="311"/>
        <end position="320"/>
    </location>
</feature>
<dbReference type="SMART" id="SM00517">
    <property type="entry name" value="PolyA"/>
    <property type="match status" value="1"/>
</dbReference>
<evidence type="ECO:0000313" key="8">
    <source>
        <dbReference type="EMBL" id="SAL99871.1"/>
    </source>
</evidence>
<dbReference type="PROSITE" id="PS50102">
    <property type="entry name" value="RRM"/>
    <property type="match status" value="2"/>
</dbReference>
<dbReference type="InterPro" id="IPR036053">
    <property type="entry name" value="PABP-dom"/>
</dbReference>
<dbReference type="InterPro" id="IPR012677">
    <property type="entry name" value="Nucleotide-bd_a/b_plait_sf"/>
</dbReference>